<sequence>MDRKFPRIVIDRDKLRNNCTQIVKHCEARGIAVAGVIKGAGGLPEIARLYRSCGAAQLATSRLEQMELWRREGIPGPYMLLRVPGLSELPEVARLAGYSLQSDATTLDALNSVCAEQGVTHRVIIMADLGDLREGFWDKTEMVEVCCHVEQGLDHLHLAGVGVNLGCYGAVKPTPENMGQLVDIARAVEARIGRQLEIVSGGATSSYTLVHWGTMPQGINHLRIGETALLAKDLQVDWGISDMDYLLRGTMRLEAEIIELRKKPTHPVGETVIDAFGNRPTFVDRGMRLRALAAFGRADVGQVETLLCREPGMTVIGGSSDHCILDVEDCPRALRVGDVVSFDLSYSHMLYATGRTDIAVVFNGA</sequence>
<keyword evidence="6" id="KW-1185">Reference proteome</keyword>
<geneLocation type="plasmid" evidence="5 6">
    <name>pMM35_01</name>
</geneLocation>
<organism evidence="5 6">
    <name type="scientific">Vescimonas fastidiosa</name>
    <dbReference type="NCBI Taxonomy" id="2714353"/>
    <lineage>
        <taxon>Bacteria</taxon>
        <taxon>Bacillati</taxon>
        <taxon>Bacillota</taxon>
        <taxon>Clostridia</taxon>
        <taxon>Eubacteriales</taxon>
        <taxon>Oscillospiraceae</taxon>
        <taxon>Vescimonas</taxon>
    </lineage>
</organism>
<dbReference type="InterPro" id="IPR000821">
    <property type="entry name" value="Ala_racemase"/>
</dbReference>
<keyword evidence="3" id="KW-0413">Isomerase</keyword>
<evidence type="ECO:0000313" key="6">
    <source>
        <dbReference type="Proteomes" id="UP000681343"/>
    </source>
</evidence>
<dbReference type="AlphaFoldDB" id="A0A810Q1J1"/>
<dbReference type="GO" id="GO:0030170">
    <property type="term" value="F:pyridoxal phosphate binding"/>
    <property type="evidence" value="ECO:0007669"/>
    <property type="project" value="TreeGrafter"/>
</dbReference>
<dbReference type="PANTHER" id="PTHR30511">
    <property type="entry name" value="ALANINE RACEMASE"/>
    <property type="match status" value="1"/>
</dbReference>
<dbReference type="SUPFAM" id="SSF51419">
    <property type="entry name" value="PLP-binding barrel"/>
    <property type="match status" value="1"/>
</dbReference>
<keyword evidence="5" id="KW-0614">Plasmid</keyword>
<protein>
    <recommendedName>
        <fullName evidence="4">Alanine racemase N-terminal domain-containing protein</fullName>
    </recommendedName>
</protein>
<proteinExistence type="predicted"/>
<dbReference type="Gene3D" id="3.20.20.10">
    <property type="entry name" value="Alanine racemase"/>
    <property type="match status" value="1"/>
</dbReference>
<accession>A0A810Q1J1</accession>
<reference evidence="5" key="1">
    <citation type="submission" date="2020-09" db="EMBL/GenBank/DDBJ databases">
        <title>New species isolated from human feces.</title>
        <authorList>
            <person name="Kitahara M."/>
            <person name="Shigeno Y."/>
            <person name="Shime M."/>
            <person name="Matsumoto Y."/>
            <person name="Nakamura S."/>
            <person name="Motooka D."/>
            <person name="Fukuoka S."/>
            <person name="Nishikawa H."/>
            <person name="Benno Y."/>
        </authorList>
    </citation>
    <scope>NUCLEOTIDE SEQUENCE</scope>
    <source>
        <strain evidence="5">MM35</strain>
        <plasmid evidence="5">pMM35_01</plasmid>
    </source>
</reference>
<dbReference type="GO" id="GO:0005829">
    <property type="term" value="C:cytosol"/>
    <property type="evidence" value="ECO:0007669"/>
    <property type="project" value="TreeGrafter"/>
</dbReference>
<dbReference type="EMBL" id="AP023416">
    <property type="protein sequence ID" value="BCK79351.1"/>
    <property type="molecule type" value="Genomic_DNA"/>
</dbReference>
<dbReference type="KEGG" id="vfa:MM35RIKEN_15430"/>
<dbReference type="InterPro" id="IPR001608">
    <property type="entry name" value="Ala_racemase_N"/>
</dbReference>
<keyword evidence="2" id="KW-0663">Pyridoxal phosphate</keyword>
<comment type="cofactor">
    <cofactor evidence="1">
        <name>pyridoxal 5'-phosphate</name>
        <dbReference type="ChEBI" id="CHEBI:597326"/>
    </cofactor>
</comment>
<dbReference type="PANTHER" id="PTHR30511:SF3">
    <property type="entry name" value="LYSINE RACEMASE"/>
    <property type="match status" value="1"/>
</dbReference>
<evidence type="ECO:0000256" key="2">
    <source>
        <dbReference type="ARBA" id="ARBA00022898"/>
    </source>
</evidence>
<dbReference type="Pfam" id="PF01168">
    <property type="entry name" value="Ala_racemase_N"/>
    <property type="match status" value="1"/>
</dbReference>
<dbReference type="Proteomes" id="UP000681343">
    <property type="component" value="Plasmid pMM35_01"/>
</dbReference>
<dbReference type="InterPro" id="IPR029066">
    <property type="entry name" value="PLP-binding_barrel"/>
</dbReference>
<dbReference type="GO" id="GO:0008784">
    <property type="term" value="F:alanine racemase activity"/>
    <property type="evidence" value="ECO:0007669"/>
    <property type="project" value="TreeGrafter"/>
</dbReference>
<evidence type="ECO:0000259" key="4">
    <source>
        <dbReference type="Pfam" id="PF01168"/>
    </source>
</evidence>
<name>A0A810Q1J1_9FIRM</name>
<evidence type="ECO:0000256" key="3">
    <source>
        <dbReference type="ARBA" id="ARBA00023235"/>
    </source>
</evidence>
<feature type="domain" description="Alanine racemase N-terminal" evidence="4">
    <location>
        <begin position="10"/>
        <end position="226"/>
    </location>
</feature>
<evidence type="ECO:0000256" key="1">
    <source>
        <dbReference type="ARBA" id="ARBA00001933"/>
    </source>
</evidence>
<evidence type="ECO:0000313" key="5">
    <source>
        <dbReference type="EMBL" id="BCK79351.1"/>
    </source>
</evidence>
<gene>
    <name evidence="5" type="ORF">MM35RIKEN_15430</name>
</gene>
<dbReference type="RefSeq" id="WP_212820855.1">
    <property type="nucleotide sequence ID" value="NZ_AP023416.1"/>
</dbReference>